<keyword evidence="1" id="KW-1133">Transmembrane helix</keyword>
<dbReference type="PANTHER" id="PTHR35013:SF6">
    <property type="entry name" value="TRANSMEMBRANE PROTEIN"/>
    <property type="match status" value="1"/>
</dbReference>
<keyword evidence="2" id="KW-1185">Reference proteome</keyword>
<dbReference type="InterPro" id="IPR024483">
    <property type="entry name" value="Glam1"/>
</dbReference>
<organism evidence="2 3">
    <name type="scientific">Caenorhabditis tropicalis</name>
    <dbReference type="NCBI Taxonomy" id="1561998"/>
    <lineage>
        <taxon>Eukaryota</taxon>
        <taxon>Metazoa</taxon>
        <taxon>Ecdysozoa</taxon>
        <taxon>Nematoda</taxon>
        <taxon>Chromadorea</taxon>
        <taxon>Rhabditida</taxon>
        <taxon>Rhabditina</taxon>
        <taxon>Rhabditomorpha</taxon>
        <taxon>Rhabditoidea</taxon>
        <taxon>Rhabditidae</taxon>
        <taxon>Peloderinae</taxon>
        <taxon>Caenorhabditis</taxon>
    </lineage>
</organism>
<name>A0A1I7TEU2_9PELO</name>
<dbReference type="eggNOG" id="ENOG502QZNQ">
    <property type="taxonomic scope" value="Eukaryota"/>
</dbReference>
<accession>A0A1I7TEU2</accession>
<dbReference type="Pfam" id="PF10912">
    <property type="entry name" value="Glam1"/>
    <property type="match status" value="1"/>
</dbReference>
<feature type="transmembrane region" description="Helical" evidence="1">
    <location>
        <begin position="79"/>
        <end position="103"/>
    </location>
</feature>
<dbReference type="AlphaFoldDB" id="A0A1I7TEU2"/>
<keyword evidence="1" id="KW-0472">Membrane</keyword>
<evidence type="ECO:0000256" key="1">
    <source>
        <dbReference type="SAM" id="Phobius"/>
    </source>
</evidence>
<evidence type="ECO:0000313" key="3">
    <source>
        <dbReference type="WBParaSite" id="Csp11.Scaffold595.g5243.t1"/>
    </source>
</evidence>
<dbReference type="Proteomes" id="UP000095282">
    <property type="component" value="Unplaced"/>
</dbReference>
<keyword evidence="1" id="KW-0812">Transmembrane</keyword>
<dbReference type="PANTHER" id="PTHR35013">
    <property type="entry name" value="PROTEIN CBG22618-RELATED"/>
    <property type="match status" value="1"/>
</dbReference>
<sequence length="175" mass="19204">MDYQIGQIGMEPPKLCCFPARPLVCFLAFCGIIKTIFGFSQSPSVAMGIFGVIFILLDVILFIGAYQNNEKYLNISLKIVFIGLGFCALQLLIFPVIAASGAASGMVPHQNSSVIDSFVKYMFSNDEDQKQHFLIGLTAGYVIELAVLIAIGAQLIKYVLVNRLWEYAKATEGYA</sequence>
<reference evidence="3" key="1">
    <citation type="submission" date="2016-11" db="UniProtKB">
        <authorList>
            <consortium name="WormBaseParasite"/>
        </authorList>
    </citation>
    <scope>IDENTIFICATION</scope>
</reference>
<feature type="transmembrane region" description="Helical" evidence="1">
    <location>
        <begin position="20"/>
        <end position="39"/>
    </location>
</feature>
<feature type="transmembrane region" description="Helical" evidence="1">
    <location>
        <begin position="133"/>
        <end position="156"/>
    </location>
</feature>
<proteinExistence type="predicted"/>
<evidence type="ECO:0000313" key="2">
    <source>
        <dbReference type="Proteomes" id="UP000095282"/>
    </source>
</evidence>
<protein>
    <submittedName>
        <fullName evidence="3">MARVEL domain-containing protein</fullName>
    </submittedName>
</protein>
<feature type="transmembrane region" description="Helical" evidence="1">
    <location>
        <begin position="45"/>
        <end position="67"/>
    </location>
</feature>
<dbReference type="WBParaSite" id="Csp11.Scaffold595.g5243.t1">
    <property type="protein sequence ID" value="Csp11.Scaffold595.g5243.t1"/>
    <property type="gene ID" value="Csp11.Scaffold595.g5243"/>
</dbReference>